<proteinExistence type="predicted"/>
<dbReference type="Pfam" id="PF13560">
    <property type="entry name" value="HTH_31"/>
    <property type="match status" value="1"/>
</dbReference>
<dbReference type="CDD" id="cd00093">
    <property type="entry name" value="HTH_XRE"/>
    <property type="match status" value="1"/>
</dbReference>
<dbReference type="Proteomes" id="UP000826793">
    <property type="component" value="Unassembled WGS sequence"/>
</dbReference>
<reference evidence="2" key="1">
    <citation type="journal article" date="2021" name="PeerJ">
        <title>Extensive microbial diversity within the chicken gut microbiome revealed by metagenomics and culture.</title>
        <authorList>
            <person name="Gilroy R."/>
            <person name="Ravi A."/>
            <person name="Getino M."/>
            <person name="Pursley I."/>
            <person name="Horton D.L."/>
            <person name="Alikhan N.F."/>
            <person name="Baker D."/>
            <person name="Gharbi K."/>
            <person name="Hall N."/>
            <person name="Watson M."/>
            <person name="Adriaenssens E.M."/>
            <person name="Foster-Nyarko E."/>
            <person name="Jarju S."/>
            <person name="Secka A."/>
            <person name="Antonio M."/>
            <person name="Oren A."/>
            <person name="Chaudhuri R.R."/>
            <person name="La Ragione R."/>
            <person name="Hildebrand F."/>
            <person name="Pallen M.J."/>
        </authorList>
    </citation>
    <scope>NUCLEOTIDE SEQUENCE</scope>
    <source>
        <strain evidence="2">CHK185-1770</strain>
    </source>
</reference>
<dbReference type="Gene3D" id="1.10.260.40">
    <property type="entry name" value="lambda repressor-like DNA-binding domains"/>
    <property type="match status" value="1"/>
</dbReference>
<gene>
    <name evidence="2" type="ORF">H9710_05690</name>
</gene>
<organism evidence="2 3">
    <name type="scientific">Candidatus Acutalibacter pullicola</name>
    <dbReference type="NCBI Taxonomy" id="2838417"/>
    <lineage>
        <taxon>Bacteria</taxon>
        <taxon>Bacillati</taxon>
        <taxon>Bacillota</taxon>
        <taxon>Clostridia</taxon>
        <taxon>Eubacteriales</taxon>
        <taxon>Acutalibacteraceae</taxon>
        <taxon>Acutalibacter</taxon>
    </lineage>
</organism>
<comment type="caution">
    <text evidence="2">The sequence shown here is derived from an EMBL/GenBank/DDBJ whole genome shotgun (WGS) entry which is preliminary data.</text>
</comment>
<dbReference type="EMBL" id="DWXG01000044">
    <property type="protein sequence ID" value="HJB98056.1"/>
    <property type="molecule type" value="Genomic_DNA"/>
</dbReference>
<protein>
    <submittedName>
        <fullName evidence="2">Helix-turn-helix domain-containing protein</fullName>
    </submittedName>
</protein>
<dbReference type="InterPro" id="IPR001387">
    <property type="entry name" value="Cro/C1-type_HTH"/>
</dbReference>
<evidence type="ECO:0000313" key="2">
    <source>
        <dbReference type="EMBL" id="HJB98056.1"/>
    </source>
</evidence>
<reference evidence="2" key="2">
    <citation type="submission" date="2021-04" db="EMBL/GenBank/DDBJ databases">
        <authorList>
            <person name="Gilroy R."/>
        </authorList>
    </citation>
    <scope>NUCLEOTIDE SEQUENCE</scope>
    <source>
        <strain evidence="2">CHK185-1770</strain>
    </source>
</reference>
<sequence length="79" mass="8923">MEQKLRRNNTLGNNLKALRKAAGLTQVQAVAQLQLLGIDISREILSQTENGRYNVPVSLLKAFKQIYKVASYDQFFQGI</sequence>
<name>A0A9D2SFQ2_9FIRM</name>
<evidence type="ECO:0000313" key="3">
    <source>
        <dbReference type="Proteomes" id="UP000826793"/>
    </source>
</evidence>
<dbReference type="InterPro" id="IPR010982">
    <property type="entry name" value="Lambda_DNA-bd_dom_sf"/>
</dbReference>
<dbReference type="AlphaFoldDB" id="A0A9D2SFQ2"/>
<dbReference type="PROSITE" id="PS50943">
    <property type="entry name" value="HTH_CROC1"/>
    <property type="match status" value="1"/>
</dbReference>
<dbReference type="GO" id="GO:0003677">
    <property type="term" value="F:DNA binding"/>
    <property type="evidence" value="ECO:0007669"/>
    <property type="project" value="InterPro"/>
</dbReference>
<evidence type="ECO:0000259" key="1">
    <source>
        <dbReference type="PROSITE" id="PS50943"/>
    </source>
</evidence>
<feature type="domain" description="HTH cro/C1-type" evidence="1">
    <location>
        <begin position="15"/>
        <end position="75"/>
    </location>
</feature>
<dbReference type="SUPFAM" id="SSF47413">
    <property type="entry name" value="lambda repressor-like DNA-binding domains"/>
    <property type="match status" value="1"/>
</dbReference>
<accession>A0A9D2SFQ2</accession>